<organism evidence="1 2">
    <name type="scientific">Araneus ventricosus</name>
    <name type="common">Orbweaver spider</name>
    <name type="synonym">Epeira ventricosa</name>
    <dbReference type="NCBI Taxonomy" id="182803"/>
    <lineage>
        <taxon>Eukaryota</taxon>
        <taxon>Metazoa</taxon>
        <taxon>Ecdysozoa</taxon>
        <taxon>Arthropoda</taxon>
        <taxon>Chelicerata</taxon>
        <taxon>Arachnida</taxon>
        <taxon>Araneae</taxon>
        <taxon>Araneomorphae</taxon>
        <taxon>Entelegynae</taxon>
        <taxon>Araneoidea</taxon>
        <taxon>Araneidae</taxon>
        <taxon>Araneus</taxon>
    </lineage>
</organism>
<protein>
    <submittedName>
        <fullName evidence="1">Uncharacterized protein</fullName>
    </submittedName>
</protein>
<keyword evidence="2" id="KW-1185">Reference proteome</keyword>
<evidence type="ECO:0000313" key="2">
    <source>
        <dbReference type="Proteomes" id="UP000499080"/>
    </source>
</evidence>
<evidence type="ECO:0000313" key="1">
    <source>
        <dbReference type="EMBL" id="GBN70040.1"/>
    </source>
</evidence>
<dbReference type="EMBL" id="BGPR01015636">
    <property type="protein sequence ID" value="GBN70040.1"/>
    <property type="molecule type" value="Genomic_DNA"/>
</dbReference>
<proteinExistence type="predicted"/>
<dbReference type="AlphaFoldDB" id="A0A4Y2R3P4"/>
<accession>A0A4Y2R3P4</accession>
<comment type="caution">
    <text evidence="1">The sequence shown here is derived from an EMBL/GenBank/DDBJ whole genome shotgun (WGS) entry which is preliminary data.</text>
</comment>
<reference evidence="1 2" key="1">
    <citation type="journal article" date="2019" name="Sci. Rep.">
        <title>Orb-weaving spider Araneus ventricosus genome elucidates the spidroin gene catalogue.</title>
        <authorList>
            <person name="Kono N."/>
            <person name="Nakamura H."/>
            <person name="Ohtoshi R."/>
            <person name="Moran D.A.P."/>
            <person name="Shinohara A."/>
            <person name="Yoshida Y."/>
            <person name="Fujiwara M."/>
            <person name="Mori M."/>
            <person name="Tomita M."/>
            <person name="Arakawa K."/>
        </authorList>
    </citation>
    <scope>NUCLEOTIDE SEQUENCE [LARGE SCALE GENOMIC DNA]</scope>
</reference>
<dbReference type="Proteomes" id="UP000499080">
    <property type="component" value="Unassembled WGS sequence"/>
</dbReference>
<sequence>MMQEFMAIVTLPRRLFLPQGFNSNSHAANEFDLVNFLGLWNFRRQLKYGDEDLPYREAESRFPVGYSNGVGRVTTTDDGRTYVQRQPSHELLVMEPVMRGQSSGSIVVATGLFTVFSHVTAGHE</sequence>
<name>A0A4Y2R3P4_ARAVE</name>
<gene>
    <name evidence="1" type="ORF">AVEN_269988_1</name>
</gene>